<dbReference type="AlphaFoldDB" id="A0A1M6NE13"/>
<dbReference type="Proteomes" id="UP000184363">
    <property type="component" value="Unassembled WGS sequence"/>
</dbReference>
<feature type="compositionally biased region" description="Basic and acidic residues" evidence="1">
    <location>
        <begin position="1"/>
        <end position="17"/>
    </location>
</feature>
<evidence type="ECO:0000313" key="3">
    <source>
        <dbReference type="Proteomes" id="UP000184363"/>
    </source>
</evidence>
<name>A0A1M6NE13_PSETH</name>
<organism evidence="2 3">
    <name type="scientific">Pseudonocardia thermophila</name>
    <dbReference type="NCBI Taxonomy" id="1848"/>
    <lineage>
        <taxon>Bacteria</taxon>
        <taxon>Bacillati</taxon>
        <taxon>Actinomycetota</taxon>
        <taxon>Actinomycetes</taxon>
        <taxon>Pseudonocardiales</taxon>
        <taxon>Pseudonocardiaceae</taxon>
        <taxon>Pseudonocardia</taxon>
    </lineage>
</organism>
<gene>
    <name evidence="2" type="ORF">SAMN05443637_101201</name>
</gene>
<protein>
    <submittedName>
        <fullName evidence="2">Uncharacterized protein</fullName>
    </submittedName>
</protein>
<reference evidence="2 3" key="1">
    <citation type="submission" date="2016-11" db="EMBL/GenBank/DDBJ databases">
        <authorList>
            <person name="Jaros S."/>
            <person name="Januszkiewicz K."/>
            <person name="Wedrychowicz H."/>
        </authorList>
    </citation>
    <scope>NUCLEOTIDE SEQUENCE [LARGE SCALE GENOMIC DNA]</scope>
    <source>
        <strain evidence="2 3">DSM 43832</strain>
    </source>
</reference>
<evidence type="ECO:0000313" key="2">
    <source>
        <dbReference type="EMBL" id="SHJ93957.1"/>
    </source>
</evidence>
<proteinExistence type="predicted"/>
<dbReference type="EMBL" id="FRAP01000001">
    <property type="protein sequence ID" value="SHJ93957.1"/>
    <property type="molecule type" value="Genomic_DNA"/>
</dbReference>
<accession>A0A1M6NE13</accession>
<dbReference type="RefSeq" id="WP_159444834.1">
    <property type="nucleotide sequence ID" value="NZ_CALGVN010000042.1"/>
</dbReference>
<evidence type="ECO:0000256" key="1">
    <source>
        <dbReference type="SAM" id="MobiDB-lite"/>
    </source>
</evidence>
<feature type="region of interest" description="Disordered" evidence="1">
    <location>
        <begin position="1"/>
        <end position="58"/>
    </location>
</feature>
<keyword evidence="3" id="KW-1185">Reference proteome</keyword>
<sequence length="58" mass="6477">MSEPDRLDQLRPIDPEPPRPPGAPDLDLDVPPPDPEREVLMPEDEDVVDDSNIPEPPD</sequence>